<dbReference type="InterPro" id="IPR021130">
    <property type="entry name" value="PRib-ATP_PPHydrolase-like"/>
</dbReference>
<accession>A0A919EQ70</accession>
<protein>
    <recommendedName>
        <fullName evidence="3">Phosphoribosyl-ATP pyrophosphohydrolase</fullName>
    </recommendedName>
</protein>
<keyword evidence="2" id="KW-1185">Reference proteome</keyword>
<dbReference type="InterPro" id="IPR038735">
    <property type="entry name" value="MSMEG_1276-like_NTP-PPase_dom"/>
</dbReference>
<reference evidence="1" key="1">
    <citation type="journal article" date="2014" name="Int. J. Syst. Evol. Microbiol.">
        <title>Complete genome sequence of Corynebacterium casei LMG S-19264T (=DSM 44701T), isolated from a smear-ripened cheese.</title>
        <authorList>
            <consortium name="US DOE Joint Genome Institute (JGI-PGF)"/>
            <person name="Walter F."/>
            <person name="Albersmeier A."/>
            <person name="Kalinowski J."/>
            <person name="Ruckert C."/>
        </authorList>
    </citation>
    <scope>NUCLEOTIDE SEQUENCE</scope>
    <source>
        <strain evidence="1">JCM 4122</strain>
    </source>
</reference>
<organism evidence="1 2">
    <name type="scientific">Streptomyces filamentosus</name>
    <name type="common">Streptomyces roseosporus</name>
    <dbReference type="NCBI Taxonomy" id="67294"/>
    <lineage>
        <taxon>Bacteria</taxon>
        <taxon>Bacillati</taxon>
        <taxon>Actinomycetota</taxon>
        <taxon>Actinomycetes</taxon>
        <taxon>Kitasatosporales</taxon>
        <taxon>Streptomycetaceae</taxon>
        <taxon>Streptomyces</taxon>
    </lineage>
</organism>
<proteinExistence type="predicted"/>
<dbReference type="EMBL" id="BNBE01000002">
    <property type="protein sequence ID" value="GHG13286.1"/>
    <property type="molecule type" value="Genomic_DNA"/>
</dbReference>
<evidence type="ECO:0000313" key="2">
    <source>
        <dbReference type="Proteomes" id="UP000632849"/>
    </source>
</evidence>
<dbReference type="CDD" id="cd11532">
    <property type="entry name" value="NTP-PPase_COG4997"/>
    <property type="match status" value="1"/>
</dbReference>
<dbReference type="Proteomes" id="UP000632849">
    <property type="component" value="Unassembled WGS sequence"/>
</dbReference>
<gene>
    <name evidence="1" type="ORF">GCM10017667_53860</name>
</gene>
<sequence length="111" mass="12333">MQDAETAPRVCKLVRDRIPEIIRESGAEPVTYIAGPEEYRERLREKLGEEYREVLEANDADVPDEVADLVEAAFAYAAVLGVSAERVEEIRAAKAAERGGFAGRIIWTGNR</sequence>
<evidence type="ECO:0000313" key="1">
    <source>
        <dbReference type="EMBL" id="GHG13286.1"/>
    </source>
</evidence>
<reference evidence="1" key="2">
    <citation type="submission" date="2020-09" db="EMBL/GenBank/DDBJ databases">
        <authorList>
            <person name="Sun Q."/>
            <person name="Ohkuma M."/>
        </authorList>
    </citation>
    <scope>NUCLEOTIDE SEQUENCE</scope>
    <source>
        <strain evidence="1">JCM 4122</strain>
    </source>
</reference>
<dbReference type="SUPFAM" id="SSF101386">
    <property type="entry name" value="all-alpha NTP pyrophosphatases"/>
    <property type="match status" value="1"/>
</dbReference>
<dbReference type="AlphaFoldDB" id="A0A919EQ70"/>
<evidence type="ECO:0008006" key="3">
    <source>
        <dbReference type="Google" id="ProtNLM"/>
    </source>
</evidence>
<name>A0A919EQ70_STRFL</name>
<comment type="caution">
    <text evidence="1">The sequence shown here is derived from an EMBL/GenBank/DDBJ whole genome shotgun (WGS) entry which is preliminary data.</text>
</comment>
<dbReference type="RefSeq" id="WP_190043278.1">
    <property type="nucleotide sequence ID" value="NZ_BNBE01000002.1"/>
</dbReference>
<dbReference type="Pfam" id="PF01503">
    <property type="entry name" value="PRA-PH"/>
    <property type="match status" value="1"/>
</dbReference>